<dbReference type="EMBL" id="CP159837">
    <property type="protein sequence ID" value="XCM37688.1"/>
    <property type="molecule type" value="Genomic_DNA"/>
</dbReference>
<protein>
    <submittedName>
        <fullName evidence="1">Uncharacterized protein</fullName>
    </submittedName>
</protein>
<dbReference type="AlphaFoldDB" id="A0AAU8JFX8"/>
<gene>
    <name evidence="1" type="ORF">ABWT76_000471</name>
</gene>
<sequence>MTLCIYPDLFLPDRPAPCWGLKKSQTFRKAKDRRGAIALGQNPNHLSVDLKQWGGTI</sequence>
<dbReference type="RefSeq" id="WP_190879288.1">
    <property type="nucleotide sequence ID" value="NZ_CP159837.1"/>
</dbReference>
<proteinExistence type="predicted"/>
<name>A0AAU8JFX8_9CYAN</name>
<evidence type="ECO:0000313" key="1">
    <source>
        <dbReference type="EMBL" id="XCM37688.1"/>
    </source>
</evidence>
<organism evidence="1">
    <name type="scientific">Planktothricoides raciborskii GIHE-MW2</name>
    <dbReference type="NCBI Taxonomy" id="2792601"/>
    <lineage>
        <taxon>Bacteria</taxon>
        <taxon>Bacillati</taxon>
        <taxon>Cyanobacteriota</taxon>
        <taxon>Cyanophyceae</taxon>
        <taxon>Oscillatoriophycideae</taxon>
        <taxon>Oscillatoriales</taxon>
        <taxon>Oscillatoriaceae</taxon>
        <taxon>Planktothricoides</taxon>
    </lineage>
</organism>
<accession>A0AAU8JFX8</accession>
<reference evidence="1" key="1">
    <citation type="submission" date="2024-07" db="EMBL/GenBank/DDBJ databases">
        <authorList>
            <person name="Kim Y.J."/>
            <person name="Jeong J.Y."/>
        </authorList>
    </citation>
    <scope>NUCLEOTIDE SEQUENCE</scope>
    <source>
        <strain evidence="1">GIHE-MW2</strain>
    </source>
</reference>